<gene>
    <name evidence="2" type="ORF">KTH90_12345</name>
</gene>
<dbReference type="PIRSF" id="PIRSF029792">
    <property type="entry name" value="Pro_racemase"/>
    <property type="match status" value="1"/>
</dbReference>
<evidence type="ECO:0000256" key="1">
    <source>
        <dbReference type="ARBA" id="ARBA00007529"/>
    </source>
</evidence>
<proteinExistence type="inferred from homology"/>
<keyword evidence="3" id="KW-1185">Reference proteome</keyword>
<dbReference type="Gene3D" id="3.10.310.10">
    <property type="entry name" value="Diaminopimelate Epimerase, Chain A, domain 1"/>
    <property type="match status" value="2"/>
</dbReference>
<dbReference type="InterPro" id="IPR008794">
    <property type="entry name" value="Pro_racemase_fam"/>
</dbReference>
<evidence type="ECO:0000313" key="2">
    <source>
        <dbReference type="EMBL" id="MBU9726806.1"/>
    </source>
</evidence>
<dbReference type="PANTHER" id="PTHR33442:SF5">
    <property type="entry name" value="BIFUNCTIONAL TRANS-3-HYDROXY-L-PROLINE DEHYDRATASE_2-EPIMERASE"/>
    <property type="match status" value="1"/>
</dbReference>
<accession>A0ABS6K8L3</accession>
<dbReference type="RefSeq" id="WP_238726883.1">
    <property type="nucleotide sequence ID" value="NZ_JAHQCX010000007.1"/>
</dbReference>
<comment type="similarity">
    <text evidence="1">Belongs to the proline racemase family.</text>
</comment>
<name>A0ABS6K8L3_9FIRM</name>
<dbReference type="Pfam" id="PF05544">
    <property type="entry name" value="Pro_racemase"/>
    <property type="match status" value="1"/>
</dbReference>
<evidence type="ECO:0000313" key="3">
    <source>
        <dbReference type="Proteomes" id="UP001314681"/>
    </source>
</evidence>
<organism evidence="2 3">
    <name type="scientific">Diplocloster modestus</name>
    <dbReference type="NCBI Taxonomy" id="2850322"/>
    <lineage>
        <taxon>Bacteria</taxon>
        <taxon>Bacillati</taxon>
        <taxon>Bacillota</taxon>
        <taxon>Clostridia</taxon>
        <taxon>Lachnospirales</taxon>
        <taxon>Lachnospiraceae</taxon>
        <taxon>Diplocloster</taxon>
    </lineage>
</organism>
<reference evidence="2 3" key="1">
    <citation type="submission" date="2021-06" db="EMBL/GenBank/DDBJ databases">
        <title>Description of novel taxa of the family Lachnospiraceae.</title>
        <authorList>
            <person name="Chaplin A.V."/>
            <person name="Sokolova S.R."/>
            <person name="Pikina A.P."/>
            <person name="Korzhanova M."/>
            <person name="Belova V."/>
            <person name="Korostin D."/>
            <person name="Efimov B.A."/>
        </authorList>
    </citation>
    <scope>NUCLEOTIDE SEQUENCE [LARGE SCALE GENOMIC DNA]</scope>
    <source>
        <strain evidence="2 3">ASD4241</strain>
    </source>
</reference>
<dbReference type="SUPFAM" id="SSF54506">
    <property type="entry name" value="Diaminopimelate epimerase-like"/>
    <property type="match status" value="1"/>
</dbReference>
<dbReference type="Proteomes" id="UP001314681">
    <property type="component" value="Unassembled WGS sequence"/>
</dbReference>
<dbReference type="PANTHER" id="PTHR33442">
    <property type="entry name" value="TRANS-3-HYDROXY-L-PROLINE DEHYDRATASE"/>
    <property type="match status" value="1"/>
</dbReference>
<protein>
    <submittedName>
        <fullName evidence="2">Proline racemase family protein</fullName>
    </submittedName>
</protein>
<sequence length="342" mass="37298">MGIFYKTLDIVDTHTCGQATRTIVSGVPRLHGKNMMEKMLDFQANCDWIKSVLTCEPRGNSLTSVAVLTEPTMEDADAGAFYFEAHGYMPLCGHDTIGLCTMLVETGRVAVTEPVTRIKLETPAGLIRVDVEVKDGRAISAAFQNAPCFAFGWDYSVEFEGKKIPFAAAYGGNIYAIVPAKALGVELKAENHGIVVETALRLMDVINEKYGEQMVHPEQPLLKGITHMMVTGEIRDAAHRKEKQILSKNCVCTKPDAFDRSPCGTGTSARTALLYAQGLLRPGMVFRHCSIIDSLFEARIVDEVTVGPYRGVIPEIKGNAHLTGFAKIIVDPTDDKGLGFSL</sequence>
<dbReference type="SFLD" id="SFLDS00028">
    <property type="entry name" value="Proline_Racemase"/>
    <property type="match status" value="1"/>
</dbReference>
<comment type="caution">
    <text evidence="2">The sequence shown here is derived from an EMBL/GenBank/DDBJ whole genome shotgun (WGS) entry which is preliminary data.</text>
</comment>
<dbReference type="EMBL" id="JAHQCX010000007">
    <property type="protein sequence ID" value="MBU9726806.1"/>
    <property type="molecule type" value="Genomic_DNA"/>
</dbReference>